<evidence type="ECO:0000256" key="5">
    <source>
        <dbReference type="ARBA" id="ARBA00022704"/>
    </source>
</evidence>
<evidence type="ECO:0000256" key="10">
    <source>
        <dbReference type="ARBA" id="ARBA00023180"/>
    </source>
</evidence>
<dbReference type="Proteomes" id="UP000694419">
    <property type="component" value="Unplaced"/>
</dbReference>
<dbReference type="InterPro" id="IPR046350">
    <property type="entry name" value="Cystatin_sf"/>
</dbReference>
<keyword evidence="9" id="KW-1015">Disulfide bond</keyword>
<dbReference type="Pfam" id="PF00031">
    <property type="entry name" value="Cystatin"/>
    <property type="match status" value="3"/>
</dbReference>
<feature type="compositionally biased region" description="Basic residues" evidence="11">
    <location>
        <begin position="433"/>
        <end position="477"/>
    </location>
</feature>
<feature type="compositionally biased region" description="Basic and acidic residues" evidence="11">
    <location>
        <begin position="478"/>
        <end position="495"/>
    </location>
</feature>
<dbReference type="GO" id="GO:0072562">
    <property type="term" value="C:blood microparticle"/>
    <property type="evidence" value="ECO:0007669"/>
    <property type="project" value="TreeGrafter"/>
</dbReference>
<feature type="compositionally biased region" description="Basic and acidic residues" evidence="11">
    <location>
        <begin position="405"/>
        <end position="420"/>
    </location>
</feature>
<dbReference type="GO" id="GO:0004869">
    <property type="term" value="F:cysteine-type endopeptidase inhibitor activity"/>
    <property type="evidence" value="ECO:0007669"/>
    <property type="project" value="UniProtKB-KW"/>
</dbReference>
<reference evidence="14" key="2">
    <citation type="submission" date="2025-09" db="UniProtKB">
        <authorList>
            <consortium name="Ensembl"/>
        </authorList>
    </citation>
    <scope>IDENTIFICATION</scope>
</reference>
<keyword evidence="7" id="KW-0677">Repeat</keyword>
<evidence type="ECO:0000256" key="2">
    <source>
        <dbReference type="ARBA" id="ARBA00022429"/>
    </source>
</evidence>
<dbReference type="FunFam" id="3.10.450.10:FF:000002">
    <property type="entry name" value="Kininogen 1"/>
    <property type="match status" value="2"/>
</dbReference>
<keyword evidence="4" id="KW-0646">Protease inhibitor</keyword>
<evidence type="ECO:0000256" key="12">
    <source>
        <dbReference type="SAM" id="SignalP"/>
    </source>
</evidence>
<comment type="subcellular location">
    <subcellularLocation>
        <location evidence="1">Secreted</location>
        <location evidence="1">Extracellular space</location>
    </subcellularLocation>
</comment>
<dbReference type="GO" id="GO:0045861">
    <property type="term" value="P:negative regulation of proteolysis"/>
    <property type="evidence" value="ECO:0007669"/>
    <property type="project" value="UniProtKB-ARBA"/>
</dbReference>
<dbReference type="GO" id="GO:0007204">
    <property type="term" value="P:positive regulation of cytosolic calcium ion concentration"/>
    <property type="evidence" value="ECO:0007669"/>
    <property type="project" value="TreeGrafter"/>
</dbReference>
<evidence type="ECO:0000256" key="4">
    <source>
        <dbReference type="ARBA" id="ARBA00022690"/>
    </source>
</evidence>
<evidence type="ECO:0000259" key="13">
    <source>
        <dbReference type="PROSITE" id="PS51647"/>
    </source>
</evidence>
<dbReference type="InterPro" id="IPR000010">
    <property type="entry name" value="Cystatin_dom"/>
</dbReference>
<feature type="region of interest" description="Disordered" evidence="11">
    <location>
        <begin position="388"/>
        <end position="550"/>
    </location>
</feature>
<evidence type="ECO:0000256" key="3">
    <source>
        <dbReference type="ARBA" id="ARBA00022525"/>
    </source>
</evidence>
<feature type="domain" description="Cystatin kininogen-type" evidence="13">
    <location>
        <begin position="270"/>
        <end position="373"/>
    </location>
</feature>
<dbReference type="SUPFAM" id="SSF54403">
    <property type="entry name" value="Cystatin/monellin"/>
    <property type="match status" value="3"/>
</dbReference>
<evidence type="ECO:0000256" key="7">
    <source>
        <dbReference type="ARBA" id="ARBA00022737"/>
    </source>
</evidence>
<dbReference type="InterPro" id="IPR027358">
    <property type="entry name" value="Kininogen-type_cystatin_dom"/>
</dbReference>
<feature type="region of interest" description="Disordered" evidence="11">
    <location>
        <begin position="570"/>
        <end position="609"/>
    </location>
</feature>
<keyword evidence="3" id="KW-0964">Secreted</keyword>
<evidence type="ECO:0000313" key="14">
    <source>
        <dbReference type="Ensembl" id="ENSCPGP00000020414.1"/>
    </source>
</evidence>
<accession>A0A8C3KCL1</accession>
<dbReference type="CDD" id="cd00042">
    <property type="entry name" value="CY"/>
    <property type="match status" value="3"/>
</dbReference>
<dbReference type="PROSITE" id="PS51647">
    <property type="entry name" value="CYSTATIN_KININOGEN"/>
    <property type="match status" value="3"/>
</dbReference>
<feature type="chain" id="PRO_5034806525" evidence="12">
    <location>
        <begin position="19"/>
        <end position="609"/>
    </location>
</feature>
<evidence type="ECO:0000256" key="1">
    <source>
        <dbReference type="ARBA" id="ARBA00004239"/>
    </source>
</evidence>
<dbReference type="Gene3D" id="3.10.450.10">
    <property type="match status" value="3"/>
</dbReference>
<keyword evidence="15" id="KW-1185">Reference proteome</keyword>
<keyword evidence="6 12" id="KW-0732">Signal</keyword>
<dbReference type="AlphaFoldDB" id="A0A8C3KCL1"/>
<evidence type="ECO:0000256" key="9">
    <source>
        <dbReference type="ARBA" id="ARBA00023157"/>
    </source>
</evidence>
<proteinExistence type="predicted"/>
<dbReference type="PANTHER" id="PTHR13814">
    <property type="entry name" value="FETUIN"/>
    <property type="match status" value="1"/>
</dbReference>
<evidence type="ECO:0000256" key="6">
    <source>
        <dbReference type="ARBA" id="ARBA00022729"/>
    </source>
</evidence>
<dbReference type="PANTHER" id="PTHR13814:SF12">
    <property type="entry name" value="KININOGEN-1"/>
    <property type="match status" value="1"/>
</dbReference>
<organism evidence="14 15">
    <name type="scientific">Calidris pygmaea</name>
    <name type="common">Spoon-billed sandpiper</name>
    <dbReference type="NCBI Taxonomy" id="425635"/>
    <lineage>
        <taxon>Eukaryota</taxon>
        <taxon>Metazoa</taxon>
        <taxon>Chordata</taxon>
        <taxon>Craniata</taxon>
        <taxon>Vertebrata</taxon>
        <taxon>Euteleostomi</taxon>
        <taxon>Archelosauria</taxon>
        <taxon>Archosauria</taxon>
        <taxon>Dinosauria</taxon>
        <taxon>Saurischia</taxon>
        <taxon>Theropoda</taxon>
        <taxon>Coelurosauria</taxon>
        <taxon>Aves</taxon>
        <taxon>Neognathae</taxon>
        <taxon>Neoaves</taxon>
        <taxon>Charadriiformes</taxon>
        <taxon>Scolopacidae</taxon>
        <taxon>Calidris</taxon>
    </lineage>
</organism>
<dbReference type="GO" id="GO:0030195">
    <property type="term" value="P:negative regulation of blood coagulation"/>
    <property type="evidence" value="ECO:0007669"/>
    <property type="project" value="TreeGrafter"/>
</dbReference>
<sequence length="609" mass="67703">MKPFIAVVLCCSFLSSGANPVPLEFLDCDDPDVFKAVDAALKKYNGERATGNQFALYMVTEAKRTAGPDTQFYVKYRIQETTCAIEENKLWQDCDYKVPAEAGTGECTAQVHVSSADKTSNVSQDCKIFPATPKITVTKAICTGCFHPISSDSLKVSDILKQIIQKFNQHSAETALYKLVEIKEAKIQVVAGWNYIIKYEIEETNCSKDQFQDLTPECKPTSRGRVGKCEAKAYENLQGQIVDTAHQCKLPVEETIISATRTGCPKSIPKDSPELKDLLKASMEKYNSESDDDFYYKGGEIQAATVQVVAGQNYHLTFTVQKTNCSKKEFEKFTEDCEATSDSVPLPCEAQIHVTPWDNKILPQVNCSKGRSMELLMRRPPGFTPFRWAGLLDQPTGISCSDTNEAEKERPGEETRKDGGQEPEGEGEPEHKDRHKHGHKHRHGNKKDHKSDKRHRHDIHCGHRKGHRCGHQKHSSNGKHEHPDLKSSEESDERGFNQNKTLPSSSAETASELVNPGVVREETSPPAEPLIPPDTSLFNGLPDRAGSPLPRCPGKPWKLIMDLPASNFPREFTNEDLLPSAVVENTDPATDNSPPQSEEKDLDLSDALP</sequence>
<feature type="domain" description="Cystatin kininogen-type" evidence="13">
    <location>
        <begin position="28"/>
        <end position="132"/>
    </location>
</feature>
<evidence type="ECO:0000256" key="8">
    <source>
        <dbReference type="ARBA" id="ARBA00022858"/>
    </source>
</evidence>
<dbReference type="GO" id="GO:0042311">
    <property type="term" value="P:vasodilation"/>
    <property type="evidence" value="ECO:0007669"/>
    <property type="project" value="UniProtKB-KW"/>
</dbReference>
<name>A0A8C3KCL1_9CHAR</name>
<keyword evidence="8" id="KW-0838">Vasoactive</keyword>
<keyword evidence="5" id="KW-0789">Thiol protease inhibitor</keyword>
<evidence type="ECO:0000256" key="11">
    <source>
        <dbReference type="SAM" id="MobiDB-lite"/>
    </source>
</evidence>
<evidence type="ECO:0000313" key="15">
    <source>
        <dbReference type="Proteomes" id="UP000694419"/>
    </source>
</evidence>
<protein>
    <submittedName>
        <fullName evidence="14">Kininogen 1</fullName>
    </submittedName>
</protein>
<keyword evidence="2" id="KW-0840">Vasodilator</keyword>
<reference evidence="14" key="1">
    <citation type="submission" date="2025-08" db="UniProtKB">
        <authorList>
            <consortium name="Ensembl"/>
        </authorList>
    </citation>
    <scope>IDENTIFICATION</scope>
</reference>
<dbReference type="Ensembl" id="ENSCPGT00000022375.1">
    <property type="protein sequence ID" value="ENSCPGP00000020414.1"/>
    <property type="gene ID" value="ENSCPGG00000014295.1"/>
</dbReference>
<feature type="domain" description="Cystatin kininogen-type" evidence="13">
    <location>
        <begin position="151"/>
        <end position="253"/>
    </location>
</feature>
<feature type="signal peptide" evidence="12">
    <location>
        <begin position="1"/>
        <end position="18"/>
    </location>
</feature>
<dbReference type="SMART" id="SM00043">
    <property type="entry name" value="CY"/>
    <property type="match status" value="3"/>
</dbReference>
<feature type="compositionally biased region" description="Polar residues" evidence="11">
    <location>
        <begin position="496"/>
        <end position="509"/>
    </location>
</feature>
<dbReference type="GO" id="GO:0007162">
    <property type="term" value="P:negative regulation of cell adhesion"/>
    <property type="evidence" value="ECO:0007669"/>
    <property type="project" value="UniProtKB-ARBA"/>
</dbReference>
<dbReference type="FunFam" id="3.10.450.10:FF:000008">
    <property type="entry name" value="Kininogen 1"/>
    <property type="match status" value="1"/>
</dbReference>
<feature type="compositionally biased region" description="Polar residues" evidence="11">
    <location>
        <begin position="587"/>
        <end position="596"/>
    </location>
</feature>
<dbReference type="InterPro" id="IPR050735">
    <property type="entry name" value="Kininogen_Fetuin_HRG"/>
</dbReference>
<keyword evidence="10" id="KW-0325">Glycoprotein</keyword>